<feature type="transmembrane region" description="Helical" evidence="1">
    <location>
        <begin position="28"/>
        <end position="47"/>
    </location>
</feature>
<keyword evidence="1" id="KW-0812">Transmembrane</keyword>
<protein>
    <submittedName>
        <fullName evidence="2">Uncharacterized protein</fullName>
    </submittedName>
</protein>
<organism evidence="2 3">
    <name type="scientific">Acinetobacter dispersus</name>
    <dbReference type="NCBI Taxonomy" id="70348"/>
    <lineage>
        <taxon>Bacteria</taxon>
        <taxon>Pseudomonadati</taxon>
        <taxon>Pseudomonadota</taxon>
        <taxon>Gammaproteobacteria</taxon>
        <taxon>Moraxellales</taxon>
        <taxon>Moraxellaceae</taxon>
        <taxon>Acinetobacter</taxon>
    </lineage>
</organism>
<gene>
    <name evidence="2" type="ORF">F904_00149</name>
</gene>
<reference evidence="2 3" key="1">
    <citation type="submission" date="2013-02" db="EMBL/GenBank/DDBJ databases">
        <title>The Genome Sequence of Acinetobacter sp. ANC 4105.</title>
        <authorList>
            <consortium name="The Broad Institute Genome Sequencing Platform"/>
            <consortium name="The Broad Institute Genome Sequencing Center for Infectious Disease"/>
            <person name="Cerqueira G."/>
            <person name="Feldgarden M."/>
            <person name="Courvalin P."/>
            <person name="Perichon B."/>
            <person name="Grillot-Courvalin C."/>
            <person name="Clermont D."/>
            <person name="Rocha E."/>
            <person name="Yoon E.-J."/>
            <person name="Nemec A."/>
            <person name="Walker B."/>
            <person name="Young S.K."/>
            <person name="Zeng Q."/>
            <person name="Gargeya S."/>
            <person name="Fitzgerald M."/>
            <person name="Haas B."/>
            <person name="Abouelleil A."/>
            <person name="Alvarado L."/>
            <person name="Arachchi H.M."/>
            <person name="Berlin A.M."/>
            <person name="Chapman S.B."/>
            <person name="Dewar J."/>
            <person name="Goldberg J."/>
            <person name="Griggs A."/>
            <person name="Gujja S."/>
            <person name="Hansen M."/>
            <person name="Howarth C."/>
            <person name="Imamovic A."/>
            <person name="Larimer J."/>
            <person name="McCowan C."/>
            <person name="Murphy C."/>
            <person name="Neiman D."/>
            <person name="Pearson M."/>
            <person name="Priest M."/>
            <person name="Roberts A."/>
            <person name="Saif S."/>
            <person name="Shea T."/>
            <person name="Sisk P."/>
            <person name="Sykes S."/>
            <person name="Wortman J."/>
            <person name="Nusbaum C."/>
            <person name="Birren B."/>
        </authorList>
    </citation>
    <scope>NUCLEOTIDE SEQUENCE [LARGE SCALE GENOMIC DNA]</scope>
    <source>
        <strain evidence="2 3">ANC 4105</strain>
    </source>
</reference>
<dbReference type="AlphaFoldDB" id="N9N376"/>
<dbReference type="Proteomes" id="UP000013261">
    <property type="component" value="Unassembled WGS sequence"/>
</dbReference>
<feature type="transmembrane region" description="Helical" evidence="1">
    <location>
        <begin position="5"/>
        <end position="22"/>
    </location>
</feature>
<dbReference type="OrthoDB" id="10006794at2"/>
<keyword evidence="1" id="KW-0472">Membrane</keyword>
<evidence type="ECO:0000313" key="2">
    <source>
        <dbReference type="EMBL" id="ENW97311.1"/>
    </source>
</evidence>
<evidence type="ECO:0000313" key="3">
    <source>
        <dbReference type="Proteomes" id="UP000013261"/>
    </source>
</evidence>
<feature type="transmembrane region" description="Helical" evidence="1">
    <location>
        <begin position="59"/>
        <end position="79"/>
    </location>
</feature>
<proteinExistence type="predicted"/>
<dbReference type="EMBL" id="APRL01000001">
    <property type="protein sequence ID" value="ENW97311.1"/>
    <property type="molecule type" value="Genomic_DNA"/>
</dbReference>
<comment type="caution">
    <text evidence="2">The sequence shown here is derived from an EMBL/GenBank/DDBJ whole genome shotgun (WGS) entry which is preliminary data.</text>
</comment>
<accession>N9N376</accession>
<sequence length="135" mass="15706">MRTALIFLACIVVANIISMFFFGYKHEIAQFMIGYMVVYGAIVFASYNKWAGREIPKSIFYLLAGAGLSFCFYPLLSFYSLNPDGYTWKQVIGFEREYNFFSSQKWYGEWYGLVIFSLIVMLISWCAQQVFDSDN</sequence>
<feature type="transmembrane region" description="Helical" evidence="1">
    <location>
        <begin position="110"/>
        <end position="131"/>
    </location>
</feature>
<keyword evidence="3" id="KW-1185">Reference proteome</keyword>
<dbReference type="RefSeq" id="WP_005183508.1">
    <property type="nucleotide sequence ID" value="NZ_KB850048.1"/>
</dbReference>
<evidence type="ECO:0000256" key="1">
    <source>
        <dbReference type="SAM" id="Phobius"/>
    </source>
</evidence>
<dbReference type="HOGENOM" id="CLU_1881249_0_0_6"/>
<keyword evidence="1" id="KW-1133">Transmembrane helix</keyword>
<name>N9N376_9GAMM</name>